<reference evidence="2" key="1">
    <citation type="submission" date="2022-05" db="EMBL/GenBank/DDBJ databases">
        <title>Jatrophihabitans sp. SB3-54 whole genome sequence.</title>
        <authorList>
            <person name="Suh M.K."/>
            <person name="Eom M.K."/>
            <person name="Kim J.S."/>
            <person name="Kim H.S."/>
            <person name="Do H.E."/>
            <person name="Shin Y.K."/>
            <person name="Lee J.-S."/>
        </authorList>
    </citation>
    <scope>NUCLEOTIDE SEQUENCE</scope>
    <source>
        <strain evidence="2">SB3-54</strain>
    </source>
</reference>
<proteinExistence type="predicted"/>
<evidence type="ECO:0000313" key="2">
    <source>
        <dbReference type="EMBL" id="WAX56431.1"/>
    </source>
</evidence>
<organism evidence="2 3">
    <name type="scientific">Jatrophihabitans cynanchi</name>
    <dbReference type="NCBI Taxonomy" id="2944128"/>
    <lineage>
        <taxon>Bacteria</taxon>
        <taxon>Bacillati</taxon>
        <taxon>Actinomycetota</taxon>
        <taxon>Actinomycetes</taxon>
        <taxon>Jatrophihabitantales</taxon>
        <taxon>Jatrophihabitantaceae</taxon>
        <taxon>Jatrophihabitans</taxon>
    </lineage>
</organism>
<protein>
    <recommendedName>
        <fullName evidence="4">DUF3558 domain-containing protein</fullName>
    </recommendedName>
</protein>
<name>A0ABY7JZD9_9ACTN</name>
<evidence type="ECO:0000313" key="3">
    <source>
        <dbReference type="Proteomes" id="UP001164693"/>
    </source>
</evidence>
<dbReference type="RefSeq" id="WP_269442964.1">
    <property type="nucleotide sequence ID" value="NZ_CP097463.1"/>
</dbReference>
<evidence type="ECO:0008006" key="4">
    <source>
        <dbReference type="Google" id="ProtNLM"/>
    </source>
</evidence>
<keyword evidence="1" id="KW-0732">Signal</keyword>
<dbReference type="EMBL" id="CP097463">
    <property type="protein sequence ID" value="WAX56431.1"/>
    <property type="molecule type" value="Genomic_DNA"/>
</dbReference>
<feature type="chain" id="PRO_5047116100" description="DUF3558 domain-containing protein" evidence="1">
    <location>
        <begin position="27"/>
        <end position="208"/>
    </location>
</feature>
<sequence length="208" mass="21459">MRRVLLILAACAAAPLASCTSTPSRAPVTPDVTVTHTKTATRSVAPDPHPIVAGPTTAAGARSCPLMATRTAADNVGMRLARITVLRSGGTVIGCNFFALQGSPLATSEHLPGPKQPVISIVTSRYGTDLAAHNAMVLLARAGTSGSQVQLHGGTVGVVYRTSFDPHDRGRDWVCAFTRGAGLTVIKTVVTDTSVNAVALANVLLRGR</sequence>
<accession>A0ABY7JZD9</accession>
<feature type="signal peptide" evidence="1">
    <location>
        <begin position="1"/>
        <end position="26"/>
    </location>
</feature>
<evidence type="ECO:0000256" key="1">
    <source>
        <dbReference type="SAM" id="SignalP"/>
    </source>
</evidence>
<keyword evidence="3" id="KW-1185">Reference proteome</keyword>
<dbReference type="Proteomes" id="UP001164693">
    <property type="component" value="Chromosome"/>
</dbReference>
<gene>
    <name evidence="2" type="ORF">M6B22_18105</name>
</gene>